<name>A0A409XUC4_PSICY</name>
<accession>A0A409XUC4</accession>
<feature type="compositionally biased region" description="Polar residues" evidence="1">
    <location>
        <begin position="359"/>
        <end position="378"/>
    </location>
</feature>
<reference evidence="3 4" key="1">
    <citation type="journal article" date="2018" name="Evol. Lett.">
        <title>Horizontal gene cluster transfer increased hallucinogenic mushroom diversity.</title>
        <authorList>
            <person name="Reynolds H.T."/>
            <person name="Vijayakumar V."/>
            <person name="Gluck-Thaler E."/>
            <person name="Korotkin H.B."/>
            <person name="Matheny P.B."/>
            <person name="Slot J.C."/>
        </authorList>
    </citation>
    <scope>NUCLEOTIDE SEQUENCE [LARGE SCALE GENOMIC DNA]</scope>
    <source>
        <strain evidence="3 4">2631</strain>
    </source>
</reference>
<dbReference type="InParanoid" id="A0A409XUC4"/>
<organism evidence="3 4">
    <name type="scientific">Psilocybe cyanescens</name>
    <dbReference type="NCBI Taxonomy" id="93625"/>
    <lineage>
        <taxon>Eukaryota</taxon>
        <taxon>Fungi</taxon>
        <taxon>Dikarya</taxon>
        <taxon>Basidiomycota</taxon>
        <taxon>Agaricomycotina</taxon>
        <taxon>Agaricomycetes</taxon>
        <taxon>Agaricomycetidae</taxon>
        <taxon>Agaricales</taxon>
        <taxon>Agaricineae</taxon>
        <taxon>Strophariaceae</taxon>
        <taxon>Psilocybe</taxon>
    </lineage>
</organism>
<feature type="region of interest" description="Disordered" evidence="1">
    <location>
        <begin position="356"/>
        <end position="444"/>
    </location>
</feature>
<evidence type="ECO:0000313" key="3">
    <source>
        <dbReference type="EMBL" id="PPQ94432.1"/>
    </source>
</evidence>
<feature type="compositionally biased region" description="Basic and acidic residues" evidence="1">
    <location>
        <begin position="45"/>
        <end position="61"/>
    </location>
</feature>
<feature type="region of interest" description="Disordered" evidence="1">
    <location>
        <begin position="1"/>
        <end position="64"/>
    </location>
</feature>
<keyword evidence="2" id="KW-0812">Transmembrane</keyword>
<feature type="compositionally biased region" description="Low complexity" evidence="1">
    <location>
        <begin position="384"/>
        <end position="405"/>
    </location>
</feature>
<proteinExistence type="predicted"/>
<dbReference type="Proteomes" id="UP000283269">
    <property type="component" value="Unassembled WGS sequence"/>
</dbReference>
<keyword evidence="2" id="KW-0472">Membrane</keyword>
<dbReference type="STRING" id="93625.A0A409XUC4"/>
<evidence type="ECO:0000313" key="4">
    <source>
        <dbReference type="Proteomes" id="UP000283269"/>
    </source>
</evidence>
<dbReference type="AlphaFoldDB" id="A0A409XUC4"/>
<sequence length="934" mass="103528">MVVNRKQPSIPVPPAISRSSSTQPVATKKASKNAAKPILTQNGHSEIDSHKKPSKVKVEKPKTKKRKTASLLDRLFSLSLSVFVIYAFYVCRPNPLLPSSPSNSLSHDPNALCRSLATYRSHILDPYVLPPLKSGISYAHAFAEPYISQAQPHIEPYVAPVSRAITTAKPYVVRAVSVARSVWNDTLVPLYTQTLKPYWVKAVIPRYNKYIHPRLLPLIKQAKQYYRYYVANPLHIQSLKAQRYIHTIYATNLKPYVAKVQPHIERTINTVHVTSVKTFQAYKTHAHPRIVVGWAAARPVLIRSFKQLKKFTCKFLDVGGKQLKKAIKEASGLRQTYVDPQVRKIWDKVAEGTDLATPSAPTITKLSEPSVQSTQETAESIAEPTTSTVATSTTIAPAPTTTQISDADNTPAAESPAPTPVEAAEDETDAPGHAGTHTAPPAHDTAPEVAQAAFKAGPATTDAPAPILEEGSVEPTTISEPVTPVPLPSSADIEEDIDLDAFLNDLGVTSSAAADTPAETTISVQEVTTPVQTPEEVLAEIAAKREEIVNRHNEWFVRLDDGIEEETVALSKALEEWRDLKAVELEDMKKRGVLENVQKDGEKFLKGLESFLKKAEGRSAAWKITKDKQKLEDITVEDKVAAYQEEFSAKKTTAKAEKDKWETVLSKVEERFAERVSQLQVEIHQWYMGMREKEGEEVSYHLFFIWINLVTDKGVRSFQVRESALRIKNLAERAQADLGLDYAWLEDVTYDDWQQYHDLVRMAEAFEQTAYGMQNNTLENAPRDPIMPLLDDLDQDTKDIVAGFQIALGKVRGDAAKVYSVNLGQVDDVDSGFFVVNDGQVRKDDLRGVDFGDLGLKKTEGAGVVKLRTDDGSKSAGGEGKRDEEVHILPIDSNLPVKEDQTVFDASKVIIGKDKVQIEQALKDVPVEHVHEEL</sequence>
<comment type="caution">
    <text evidence="3">The sequence shown here is derived from an EMBL/GenBank/DDBJ whole genome shotgun (WGS) entry which is preliminary data.</text>
</comment>
<dbReference type="EMBL" id="NHYD01000343">
    <property type="protein sequence ID" value="PPQ94432.1"/>
    <property type="molecule type" value="Genomic_DNA"/>
</dbReference>
<gene>
    <name evidence="3" type="ORF">CVT25_002523</name>
</gene>
<keyword evidence="4" id="KW-1185">Reference proteome</keyword>
<protein>
    <submittedName>
        <fullName evidence="3">Uncharacterized protein</fullName>
    </submittedName>
</protein>
<evidence type="ECO:0000256" key="2">
    <source>
        <dbReference type="SAM" id="Phobius"/>
    </source>
</evidence>
<dbReference type="OrthoDB" id="3260408at2759"/>
<keyword evidence="2" id="KW-1133">Transmembrane helix</keyword>
<feature type="transmembrane region" description="Helical" evidence="2">
    <location>
        <begin position="71"/>
        <end position="89"/>
    </location>
</feature>
<evidence type="ECO:0000256" key="1">
    <source>
        <dbReference type="SAM" id="MobiDB-lite"/>
    </source>
</evidence>